<sequence length="126" mass="14800">MLFIWHSKIEQLSNNNNVHVKGFMMKEGGEYMDLVVRGLNPKDVAFLEEEANRKGQREKRKVSRNEVIVSLIERYANHQFESEMNRKYEALVREVLVSLKANTDSNQQVRIVLDTLMNFEEEIENA</sequence>
<reference evidence="1" key="1">
    <citation type="submission" date="2018-05" db="EMBL/GenBank/DDBJ databases">
        <title>Prevalence of plasmid-borne benzalkonium chloride resistance cassette bcrABC and cadmium resistance cadA genes in nonpathogenic Listeria spp. isolated from food-processing environments.</title>
        <authorList>
            <person name="Korsak D."/>
            <person name="Chmielowska C."/>
            <person name="Szuplewska M."/>
            <person name="Bartosik D."/>
        </authorList>
    </citation>
    <scope>NUCLEOTIDE SEQUENCE</scope>
    <source>
        <strain evidence="1">40/07</strain>
        <plasmid evidence="1">pLIS1</plasmid>
    </source>
</reference>
<keyword evidence="1" id="KW-0614">Plasmid</keyword>
<name>A0A2Z4HVM4_LISWE</name>
<dbReference type="AlphaFoldDB" id="A0A2Z4HVM4"/>
<proteinExistence type="predicted"/>
<protein>
    <recommendedName>
        <fullName evidence="2">Fructose 1,6-bisphosphatase</fullName>
    </recommendedName>
</protein>
<evidence type="ECO:0000313" key="1">
    <source>
        <dbReference type="EMBL" id="AWW22403.1"/>
    </source>
</evidence>
<geneLocation type="plasmid" evidence="1">
    <name>pLIS1</name>
</geneLocation>
<dbReference type="RefSeq" id="WP_023559419.1">
    <property type="nucleotide sequence ID" value="NZ_JAERVU010000008.1"/>
</dbReference>
<accession>A0A2Z4HVM4</accession>
<organism evidence="1">
    <name type="scientific">Listeria welshimeri</name>
    <dbReference type="NCBI Taxonomy" id="1643"/>
    <lineage>
        <taxon>Bacteria</taxon>
        <taxon>Bacillati</taxon>
        <taxon>Bacillota</taxon>
        <taxon>Bacilli</taxon>
        <taxon>Bacillales</taxon>
        <taxon>Listeriaceae</taxon>
        <taxon>Listeria</taxon>
    </lineage>
</organism>
<dbReference type="EMBL" id="MH382833">
    <property type="protein sequence ID" value="AWW22403.1"/>
    <property type="molecule type" value="Genomic_DNA"/>
</dbReference>
<gene>
    <name evidence="1" type="ORF">pLIS100140</name>
</gene>
<evidence type="ECO:0008006" key="2">
    <source>
        <dbReference type="Google" id="ProtNLM"/>
    </source>
</evidence>